<evidence type="ECO:0000256" key="1">
    <source>
        <dbReference type="SAM" id="MobiDB-lite"/>
    </source>
</evidence>
<protein>
    <submittedName>
        <fullName evidence="2">Uncharacterized protein</fullName>
    </submittedName>
</protein>
<dbReference type="Proteomes" id="UP000570517">
    <property type="component" value="Unassembled WGS sequence"/>
</dbReference>
<feature type="compositionally biased region" description="Polar residues" evidence="1">
    <location>
        <begin position="1"/>
        <end position="20"/>
    </location>
</feature>
<feature type="region of interest" description="Disordered" evidence="1">
    <location>
        <begin position="1"/>
        <end position="22"/>
    </location>
</feature>
<sequence length="50" mass="5358">MTTARTTLSSAPSWTTTATRASIEAGRVNDTARLAVPQLTNQHTVKENNS</sequence>
<name>A0A850PLY4_9MYCO</name>
<reference evidence="2 3" key="1">
    <citation type="submission" date="2020-05" db="EMBL/GenBank/DDBJ databases">
        <title>Draft genome sequence of Mycobacterium hippocampi DL, isolated from European seabass, Dicentrarchus labrax, reared in fish farms.</title>
        <authorList>
            <person name="Stathopoulou P."/>
            <person name="Asimakis E."/>
            <person name="Tzokas K."/>
            <person name="Batargias C."/>
            <person name="Tsiamis G."/>
        </authorList>
    </citation>
    <scope>NUCLEOTIDE SEQUENCE [LARGE SCALE GENOMIC DNA]</scope>
    <source>
        <strain evidence="2 3">DL</strain>
    </source>
</reference>
<keyword evidence="3" id="KW-1185">Reference proteome</keyword>
<gene>
    <name evidence="2" type="ORF">HLY00_429</name>
</gene>
<proteinExistence type="predicted"/>
<accession>A0A850PLY4</accession>
<organism evidence="2 3">
    <name type="scientific">Mycolicibacterium hippocampi</name>
    <dbReference type="NCBI Taxonomy" id="659824"/>
    <lineage>
        <taxon>Bacteria</taxon>
        <taxon>Bacillati</taxon>
        <taxon>Actinomycetota</taxon>
        <taxon>Actinomycetes</taxon>
        <taxon>Mycobacteriales</taxon>
        <taxon>Mycobacteriaceae</taxon>
        <taxon>Mycolicibacterium</taxon>
    </lineage>
</organism>
<evidence type="ECO:0000313" key="3">
    <source>
        <dbReference type="Proteomes" id="UP000570517"/>
    </source>
</evidence>
<dbReference type="AlphaFoldDB" id="A0A850PLY4"/>
<comment type="caution">
    <text evidence="2">The sequence shown here is derived from an EMBL/GenBank/DDBJ whole genome shotgun (WGS) entry which is preliminary data.</text>
</comment>
<dbReference type="EMBL" id="JABFYL010000014">
    <property type="protein sequence ID" value="NVN49324.1"/>
    <property type="molecule type" value="Genomic_DNA"/>
</dbReference>
<evidence type="ECO:0000313" key="2">
    <source>
        <dbReference type="EMBL" id="NVN49324.1"/>
    </source>
</evidence>